<dbReference type="Proteomes" id="UP000198432">
    <property type="component" value="Unassembled WGS sequence"/>
</dbReference>
<dbReference type="GO" id="GO:0019120">
    <property type="term" value="F:hydrolase activity, acting on acid halide bonds, in C-halide compounds"/>
    <property type="evidence" value="ECO:0007669"/>
    <property type="project" value="InterPro"/>
</dbReference>
<dbReference type="CDD" id="cd02588">
    <property type="entry name" value="HAD_L2-DEX"/>
    <property type="match status" value="1"/>
</dbReference>
<dbReference type="Pfam" id="PF00702">
    <property type="entry name" value="Hydrolase"/>
    <property type="match status" value="1"/>
</dbReference>
<dbReference type="InterPro" id="IPR051540">
    <property type="entry name" value="S-2-haloacid_dehalogenase"/>
</dbReference>
<dbReference type="InterPro" id="IPR006439">
    <property type="entry name" value="HAD-SF_hydro_IA"/>
</dbReference>
<dbReference type="EMBL" id="FZOQ01000017">
    <property type="protein sequence ID" value="SNS93466.1"/>
    <property type="molecule type" value="Genomic_DNA"/>
</dbReference>
<sequence length="230" mass="25491">MQHTPNKRPALLLFDVNETLLDLSDMQQAVNKAFNNELAFKLWFAQLLEYSLVESVTGQYHDFSEVGQAVMRMTAKMTGQDVPEEKQKELVTMVNASKPHPDVVPGLEKLQQAGFRLATLTNSPAKTGIPHLEKVGLKDFFEDTLSVDSVEKFKPHPSPYQYAADKFGVKLENLMMVAAHGWDMAGATRAGARAAFIARPGHTLYPLAPEPELTAPTLSDLADKLIQLEE</sequence>
<keyword evidence="2" id="KW-0378">Hydrolase</keyword>
<dbReference type="SFLD" id="SFLDG01129">
    <property type="entry name" value="C1.5:_HAD__Beta-PGM__Phosphata"/>
    <property type="match status" value="1"/>
</dbReference>
<organism evidence="3 4">
    <name type="scientific">Pontibacter ummariensis</name>
    <dbReference type="NCBI Taxonomy" id="1610492"/>
    <lineage>
        <taxon>Bacteria</taxon>
        <taxon>Pseudomonadati</taxon>
        <taxon>Bacteroidota</taxon>
        <taxon>Cytophagia</taxon>
        <taxon>Cytophagales</taxon>
        <taxon>Hymenobacteraceae</taxon>
        <taxon>Pontibacter</taxon>
    </lineage>
</organism>
<keyword evidence="4" id="KW-1185">Reference proteome</keyword>
<evidence type="ECO:0000313" key="4">
    <source>
        <dbReference type="Proteomes" id="UP000198432"/>
    </source>
</evidence>
<protein>
    <submittedName>
        <fullName evidence="3">2-haloacid dehalogenase</fullName>
    </submittedName>
</protein>
<dbReference type="PANTHER" id="PTHR43316">
    <property type="entry name" value="HYDROLASE, HALOACID DELAHOGENASE-RELATED"/>
    <property type="match status" value="1"/>
</dbReference>
<dbReference type="InterPro" id="IPR036412">
    <property type="entry name" value="HAD-like_sf"/>
</dbReference>
<dbReference type="PRINTS" id="PR00413">
    <property type="entry name" value="HADHALOGNASE"/>
</dbReference>
<comment type="similarity">
    <text evidence="1">Belongs to the HAD-like hydrolase superfamily. S-2-haloalkanoic acid dehalogenase family.</text>
</comment>
<dbReference type="NCBIfam" id="TIGR01493">
    <property type="entry name" value="HAD-SF-IA-v2"/>
    <property type="match status" value="1"/>
</dbReference>
<dbReference type="RefSeq" id="WP_089320519.1">
    <property type="nucleotide sequence ID" value="NZ_FZOQ01000017.1"/>
</dbReference>
<dbReference type="InterPro" id="IPR006328">
    <property type="entry name" value="2-HAD"/>
</dbReference>
<evidence type="ECO:0000256" key="2">
    <source>
        <dbReference type="ARBA" id="ARBA00022801"/>
    </source>
</evidence>
<accession>A0A239II80</accession>
<evidence type="ECO:0000256" key="1">
    <source>
        <dbReference type="ARBA" id="ARBA00008106"/>
    </source>
</evidence>
<dbReference type="Gene3D" id="3.40.50.1000">
    <property type="entry name" value="HAD superfamily/HAD-like"/>
    <property type="match status" value="1"/>
</dbReference>
<dbReference type="SUPFAM" id="SSF56784">
    <property type="entry name" value="HAD-like"/>
    <property type="match status" value="1"/>
</dbReference>
<dbReference type="PANTHER" id="PTHR43316:SF3">
    <property type="entry name" value="HALOACID DEHALOGENASE, TYPE II (AFU_ORTHOLOGUE AFUA_2G07750)-RELATED"/>
    <property type="match status" value="1"/>
</dbReference>
<dbReference type="AlphaFoldDB" id="A0A239II80"/>
<dbReference type="InterPro" id="IPR023214">
    <property type="entry name" value="HAD_sf"/>
</dbReference>
<dbReference type="InterPro" id="IPR023198">
    <property type="entry name" value="PGP-like_dom2"/>
</dbReference>
<proteinExistence type="inferred from homology"/>
<dbReference type="SFLD" id="SFLDS00003">
    <property type="entry name" value="Haloacid_Dehalogenase"/>
    <property type="match status" value="1"/>
</dbReference>
<gene>
    <name evidence="3" type="ORF">SAMN06296052_11773</name>
</gene>
<dbReference type="Gene3D" id="1.10.150.240">
    <property type="entry name" value="Putative phosphatase, domain 2"/>
    <property type="match status" value="1"/>
</dbReference>
<name>A0A239II80_9BACT</name>
<reference evidence="4" key="1">
    <citation type="submission" date="2017-06" db="EMBL/GenBank/DDBJ databases">
        <authorList>
            <person name="Varghese N."/>
            <person name="Submissions S."/>
        </authorList>
    </citation>
    <scope>NUCLEOTIDE SEQUENCE [LARGE SCALE GENOMIC DNA]</scope>
    <source>
        <strain evidence="4">NKM1</strain>
    </source>
</reference>
<evidence type="ECO:0000313" key="3">
    <source>
        <dbReference type="EMBL" id="SNS93466.1"/>
    </source>
</evidence>
<dbReference type="OrthoDB" id="264363at2"/>
<dbReference type="NCBIfam" id="TIGR01428">
    <property type="entry name" value="HAD_type_II"/>
    <property type="match status" value="1"/>
</dbReference>